<protein>
    <submittedName>
        <fullName evidence="1">Uncharacterized protein</fullName>
    </submittedName>
</protein>
<dbReference type="SUPFAM" id="SSF52540">
    <property type="entry name" value="P-loop containing nucleoside triphosphate hydrolases"/>
    <property type="match status" value="1"/>
</dbReference>
<evidence type="ECO:0000313" key="2">
    <source>
        <dbReference type="Proteomes" id="UP000606991"/>
    </source>
</evidence>
<proteinExistence type="predicted"/>
<dbReference type="RefSeq" id="WP_337314285.1">
    <property type="nucleotide sequence ID" value="NZ_JAEKNS010000157.1"/>
</dbReference>
<reference evidence="1 2" key="1">
    <citation type="submission" date="2020-10" db="EMBL/GenBank/DDBJ databases">
        <title>Ca. Dormibacterota MAGs.</title>
        <authorList>
            <person name="Montgomery K."/>
        </authorList>
    </citation>
    <scope>NUCLEOTIDE SEQUENCE [LARGE SCALE GENOMIC DNA]</scope>
    <source>
        <strain evidence="1">SC8812_S17_18</strain>
    </source>
</reference>
<dbReference type="Gene3D" id="3.40.50.300">
    <property type="entry name" value="P-loop containing nucleotide triphosphate hydrolases"/>
    <property type="match status" value="1"/>
</dbReference>
<organism evidence="1 2">
    <name type="scientific">Candidatus Aeolococcus gillhamiae</name>
    <dbReference type="NCBI Taxonomy" id="3127015"/>
    <lineage>
        <taxon>Bacteria</taxon>
        <taxon>Bacillati</taxon>
        <taxon>Candidatus Dormiibacterota</taxon>
        <taxon>Candidatus Dormibacteria</taxon>
        <taxon>Candidatus Aeolococcales</taxon>
        <taxon>Candidatus Aeolococcaceae</taxon>
        <taxon>Candidatus Aeolococcus</taxon>
    </lineage>
</organism>
<evidence type="ECO:0000313" key="1">
    <source>
        <dbReference type="EMBL" id="MBJ7596335.1"/>
    </source>
</evidence>
<sequence>MEVIPIVSLKSAGATTAALALATVWPEQRPAPVVLECDPAGGDIAAHFDLPLTPGLVSVALAMDRPADVGEGMGVDLRLHSQVLPDRRDRSLVHVVVAPTSPEEMRRPLALLAEKLSFLAATETDILLDCGRLEAASIQGRTPTVRLLQQAGLAIVVVRPQLSELRRLAVWLPVLRSGHVEVMALLSQRGPYAESEIAHTLEVEVIGSLPDDPASAAIVGGGAAGPRPDRLPLLRAARATAAALVDRLATVGRHRDSSEAVLGTVVPLTGGTR</sequence>
<name>A0A934K0L3_9BACT</name>
<dbReference type="AlphaFoldDB" id="A0A934K0L3"/>
<accession>A0A934K0L3</accession>
<comment type="caution">
    <text evidence="1">The sequence shown here is derived from an EMBL/GenBank/DDBJ whole genome shotgun (WGS) entry which is preliminary data.</text>
</comment>
<dbReference type="InterPro" id="IPR027417">
    <property type="entry name" value="P-loop_NTPase"/>
</dbReference>
<gene>
    <name evidence="1" type="ORF">JF886_16015</name>
</gene>
<dbReference type="EMBL" id="JAEKNS010000157">
    <property type="protein sequence ID" value="MBJ7596335.1"/>
    <property type="molecule type" value="Genomic_DNA"/>
</dbReference>
<dbReference type="Proteomes" id="UP000606991">
    <property type="component" value="Unassembled WGS sequence"/>
</dbReference>